<sequence length="97" mass="11453">MKLSASAGSPDPISCCKVLFRACQISECQDHGVVRSGIWNYEFDRWEKKVLAYRLYRRKSQDSSKTRVDRSSYFCAEDLQRLYGKATCQMWQKWKKN</sequence>
<dbReference type="Proteomes" id="UP000054166">
    <property type="component" value="Unassembled WGS sequence"/>
</dbReference>
<reference evidence="1 2" key="1">
    <citation type="submission" date="2014-04" db="EMBL/GenBank/DDBJ databases">
        <authorList>
            <consortium name="DOE Joint Genome Institute"/>
            <person name="Kuo A."/>
            <person name="Tarkka M."/>
            <person name="Buscot F."/>
            <person name="Kohler A."/>
            <person name="Nagy L.G."/>
            <person name="Floudas D."/>
            <person name="Copeland A."/>
            <person name="Barry K.W."/>
            <person name="Cichocki N."/>
            <person name="Veneault-Fourrey C."/>
            <person name="LaButti K."/>
            <person name="Lindquist E.A."/>
            <person name="Lipzen A."/>
            <person name="Lundell T."/>
            <person name="Morin E."/>
            <person name="Murat C."/>
            <person name="Sun H."/>
            <person name="Tunlid A."/>
            <person name="Henrissat B."/>
            <person name="Grigoriev I.V."/>
            <person name="Hibbett D.S."/>
            <person name="Martin F."/>
            <person name="Nordberg H.P."/>
            <person name="Cantor M.N."/>
            <person name="Hua S.X."/>
        </authorList>
    </citation>
    <scope>NUCLEOTIDE SEQUENCE [LARGE SCALE GENOMIC DNA]</scope>
    <source>
        <strain evidence="1 2">F 1598</strain>
    </source>
</reference>
<dbReference type="EMBL" id="KN832987">
    <property type="protein sequence ID" value="KIM84697.1"/>
    <property type="molecule type" value="Genomic_DNA"/>
</dbReference>
<accession>A0A0C3C4Z9</accession>
<dbReference type="HOGENOM" id="CLU_2347470_0_0_1"/>
<evidence type="ECO:0000313" key="1">
    <source>
        <dbReference type="EMBL" id="KIM84697.1"/>
    </source>
</evidence>
<protein>
    <submittedName>
        <fullName evidence="1">Uncharacterized protein</fullName>
    </submittedName>
</protein>
<evidence type="ECO:0000313" key="2">
    <source>
        <dbReference type="Proteomes" id="UP000054166"/>
    </source>
</evidence>
<dbReference type="AlphaFoldDB" id="A0A0C3C4Z9"/>
<reference evidence="2" key="2">
    <citation type="submission" date="2015-01" db="EMBL/GenBank/DDBJ databases">
        <title>Evolutionary Origins and Diversification of the Mycorrhizal Mutualists.</title>
        <authorList>
            <consortium name="DOE Joint Genome Institute"/>
            <consortium name="Mycorrhizal Genomics Consortium"/>
            <person name="Kohler A."/>
            <person name="Kuo A."/>
            <person name="Nagy L.G."/>
            <person name="Floudas D."/>
            <person name="Copeland A."/>
            <person name="Barry K.W."/>
            <person name="Cichocki N."/>
            <person name="Veneault-Fourrey C."/>
            <person name="LaButti K."/>
            <person name="Lindquist E.A."/>
            <person name="Lipzen A."/>
            <person name="Lundell T."/>
            <person name="Morin E."/>
            <person name="Murat C."/>
            <person name="Riley R."/>
            <person name="Ohm R."/>
            <person name="Sun H."/>
            <person name="Tunlid A."/>
            <person name="Henrissat B."/>
            <person name="Grigoriev I.V."/>
            <person name="Hibbett D.S."/>
            <person name="Martin F."/>
        </authorList>
    </citation>
    <scope>NUCLEOTIDE SEQUENCE [LARGE SCALE GENOMIC DNA]</scope>
    <source>
        <strain evidence="2">F 1598</strain>
    </source>
</reference>
<name>A0A0C3C4Z9_PILCF</name>
<organism evidence="1 2">
    <name type="scientific">Piloderma croceum (strain F 1598)</name>
    <dbReference type="NCBI Taxonomy" id="765440"/>
    <lineage>
        <taxon>Eukaryota</taxon>
        <taxon>Fungi</taxon>
        <taxon>Dikarya</taxon>
        <taxon>Basidiomycota</taxon>
        <taxon>Agaricomycotina</taxon>
        <taxon>Agaricomycetes</taxon>
        <taxon>Agaricomycetidae</taxon>
        <taxon>Atheliales</taxon>
        <taxon>Atheliaceae</taxon>
        <taxon>Piloderma</taxon>
    </lineage>
</organism>
<keyword evidence="2" id="KW-1185">Reference proteome</keyword>
<gene>
    <name evidence="1" type="ORF">PILCRDRAFT_818312</name>
</gene>
<proteinExistence type="predicted"/>
<dbReference type="InParanoid" id="A0A0C3C4Z9"/>